<keyword evidence="2" id="KW-1185">Reference proteome</keyword>
<organism evidence="1 2">
    <name type="scientific">Saguinus oedipus</name>
    <name type="common">Cotton-top tamarin</name>
    <name type="synonym">Oedipomidas oedipus</name>
    <dbReference type="NCBI Taxonomy" id="9490"/>
    <lineage>
        <taxon>Eukaryota</taxon>
        <taxon>Metazoa</taxon>
        <taxon>Chordata</taxon>
        <taxon>Craniata</taxon>
        <taxon>Vertebrata</taxon>
        <taxon>Euteleostomi</taxon>
        <taxon>Mammalia</taxon>
        <taxon>Eutheria</taxon>
        <taxon>Euarchontoglires</taxon>
        <taxon>Primates</taxon>
        <taxon>Haplorrhini</taxon>
        <taxon>Platyrrhini</taxon>
        <taxon>Cebidae</taxon>
        <taxon>Callitrichinae</taxon>
        <taxon>Saguinus</taxon>
    </lineage>
</organism>
<proteinExistence type="predicted"/>
<comment type="caution">
    <text evidence="1">The sequence shown here is derived from an EMBL/GenBank/DDBJ whole genome shotgun (WGS) entry which is preliminary data.</text>
</comment>
<protein>
    <submittedName>
        <fullName evidence="1">Uncharacterized protein</fullName>
    </submittedName>
</protein>
<gene>
    <name evidence="1" type="ORF">P7K49_038125</name>
</gene>
<name>A0ABQ9TDS0_SAGOE</name>
<evidence type="ECO:0000313" key="1">
    <source>
        <dbReference type="EMBL" id="KAK2082889.1"/>
    </source>
</evidence>
<dbReference type="EMBL" id="JASSZA010000023">
    <property type="protein sequence ID" value="KAK2082889.1"/>
    <property type="molecule type" value="Genomic_DNA"/>
</dbReference>
<sequence length="122" mass="13833">MRLRQVDLSKLLMYKKQGTEPMGDGLLQAATAMVSLTDLDLKQLFDESPEGRAFCDMDDERDSLREKRKEEQSLEEISSDEIKAALCVVVKMNLEGWDLEGNKTQCGGNYEKACLGDRRQIL</sequence>
<reference evidence="1 2" key="1">
    <citation type="submission" date="2023-05" db="EMBL/GenBank/DDBJ databases">
        <title>B98-5 Cell Line De Novo Hybrid Assembly: An Optical Mapping Approach.</title>
        <authorList>
            <person name="Kananen K."/>
            <person name="Auerbach J.A."/>
            <person name="Kautto E."/>
            <person name="Blachly J.S."/>
        </authorList>
    </citation>
    <scope>NUCLEOTIDE SEQUENCE [LARGE SCALE GENOMIC DNA]</scope>
    <source>
        <strain evidence="1">B95-8</strain>
        <tissue evidence="1">Cell line</tissue>
    </source>
</reference>
<dbReference type="Proteomes" id="UP001266305">
    <property type="component" value="Unassembled WGS sequence"/>
</dbReference>
<evidence type="ECO:0000313" key="2">
    <source>
        <dbReference type="Proteomes" id="UP001266305"/>
    </source>
</evidence>
<accession>A0ABQ9TDS0</accession>